<feature type="transmembrane region" description="Helical" evidence="1">
    <location>
        <begin position="7"/>
        <end position="27"/>
    </location>
</feature>
<keyword evidence="1" id="KW-0812">Transmembrane</keyword>
<accession>A0ABT4X8D9</accession>
<keyword evidence="3" id="KW-1185">Reference proteome</keyword>
<organism evidence="2 3">
    <name type="scientific">Bacillus changyiensis</name>
    <dbReference type="NCBI Taxonomy" id="3004103"/>
    <lineage>
        <taxon>Bacteria</taxon>
        <taxon>Bacillati</taxon>
        <taxon>Bacillota</taxon>
        <taxon>Bacilli</taxon>
        <taxon>Bacillales</taxon>
        <taxon>Bacillaceae</taxon>
        <taxon>Bacillus</taxon>
    </lineage>
</organism>
<dbReference type="RefSeq" id="WP_271342344.1">
    <property type="nucleotide sequence ID" value="NZ_JAQKAB010000021.1"/>
</dbReference>
<evidence type="ECO:0000313" key="2">
    <source>
        <dbReference type="EMBL" id="MDA7028560.1"/>
    </source>
</evidence>
<feature type="transmembrane region" description="Helical" evidence="1">
    <location>
        <begin position="232"/>
        <end position="254"/>
    </location>
</feature>
<feature type="transmembrane region" description="Helical" evidence="1">
    <location>
        <begin position="60"/>
        <end position="83"/>
    </location>
</feature>
<protein>
    <submittedName>
        <fullName evidence="2">Uncharacterized protein</fullName>
    </submittedName>
</protein>
<feature type="transmembrane region" description="Helical" evidence="1">
    <location>
        <begin position="160"/>
        <end position="180"/>
    </location>
</feature>
<proteinExistence type="predicted"/>
<dbReference type="EMBL" id="JAQKAB010000021">
    <property type="protein sequence ID" value="MDA7028560.1"/>
    <property type="molecule type" value="Genomic_DNA"/>
</dbReference>
<keyword evidence="1" id="KW-0472">Membrane</keyword>
<dbReference type="Proteomes" id="UP001211894">
    <property type="component" value="Unassembled WGS sequence"/>
</dbReference>
<gene>
    <name evidence="2" type="ORF">PJ311_18645</name>
</gene>
<sequence>MKFQKTLTILILIIVVLAVFAAIIGIFSEGGPGEFEMTSVRGEIVLIYGEGIYKHMSSEVAIQGIAQDWVTLLVAVPLLLLSLSLSRRGSVKARFMLSGTLLYFLLTYLFYLVMAMYNQLFLVYIILLAASFFSFVLSILSYDWNLGKSNFRNQLSVKLIGGFLIFNAILMGGMWLSLIIPSLLNGKYPEALDHYTTLPVQGLDLALFLPLSFLSGLFVIQKKPIGYIGSAIYLVFLSLIMIALLSKILFMIFVNGADGIPAIIIIPVINLVTIILAVYTIKNVKEENR</sequence>
<evidence type="ECO:0000256" key="1">
    <source>
        <dbReference type="SAM" id="Phobius"/>
    </source>
</evidence>
<feature type="transmembrane region" description="Helical" evidence="1">
    <location>
        <begin position="200"/>
        <end position="220"/>
    </location>
</feature>
<feature type="transmembrane region" description="Helical" evidence="1">
    <location>
        <begin position="260"/>
        <end position="281"/>
    </location>
</feature>
<evidence type="ECO:0000313" key="3">
    <source>
        <dbReference type="Proteomes" id="UP001211894"/>
    </source>
</evidence>
<reference evidence="2 3" key="1">
    <citation type="submission" date="2023-01" db="EMBL/GenBank/DDBJ databases">
        <title>Bacillus changyiensis sp. nov., isolated from a coastal deposit.</title>
        <authorList>
            <person name="Xiao G."/>
            <person name="Lai Q."/>
            <person name="Hu Z."/>
            <person name="Shao Z."/>
        </authorList>
    </citation>
    <scope>NUCLEOTIDE SEQUENCE [LARGE SCALE GENOMIC DNA]</scope>
    <source>
        <strain evidence="2 3">CLL-7-23</strain>
    </source>
</reference>
<comment type="caution">
    <text evidence="2">The sequence shown here is derived from an EMBL/GenBank/DDBJ whole genome shotgun (WGS) entry which is preliminary data.</text>
</comment>
<keyword evidence="1" id="KW-1133">Transmembrane helix</keyword>
<name>A0ABT4X8D9_9BACI</name>
<feature type="transmembrane region" description="Helical" evidence="1">
    <location>
        <begin position="120"/>
        <end position="140"/>
    </location>
</feature>
<feature type="transmembrane region" description="Helical" evidence="1">
    <location>
        <begin position="95"/>
        <end position="114"/>
    </location>
</feature>